<accession>A0A6H0WN74</accession>
<keyword evidence="2" id="KW-1185">Reference proteome</keyword>
<evidence type="ECO:0000313" key="1">
    <source>
        <dbReference type="EMBL" id="QIW80786.1"/>
    </source>
</evidence>
<proteinExistence type="predicted"/>
<dbReference type="Proteomes" id="UP000501914">
    <property type="component" value="Chromosome"/>
</dbReference>
<organism evidence="1 2">
    <name type="scientific">Bacillus tequilensis</name>
    <dbReference type="NCBI Taxonomy" id="227866"/>
    <lineage>
        <taxon>Bacteria</taxon>
        <taxon>Bacillati</taxon>
        <taxon>Bacillota</taxon>
        <taxon>Bacilli</taxon>
        <taxon>Bacillales</taxon>
        <taxon>Bacillaceae</taxon>
        <taxon>Bacillus</taxon>
    </lineage>
</organism>
<dbReference type="KEGG" id="bteq:G4P54_13800"/>
<evidence type="ECO:0000313" key="2">
    <source>
        <dbReference type="Proteomes" id="UP000501914"/>
    </source>
</evidence>
<dbReference type="AlphaFoldDB" id="A0A6H0WN74"/>
<reference evidence="1 2" key="1">
    <citation type="submission" date="2020-02" db="EMBL/GenBank/DDBJ databases">
        <title>Genome sequencing, annotation and comparative genomic analysis of Bacillus tequilensis EA-CB0015, an effective biological control agent against Pseudocercospora fijiensis in banana plants.</title>
        <authorList>
            <person name="Cuellar-Gaviria T.Z."/>
            <person name="Ju K.-S."/>
            <person name="Villegas-Escobar V."/>
        </authorList>
    </citation>
    <scope>NUCLEOTIDE SEQUENCE [LARGE SCALE GENOMIC DNA]</scope>
    <source>
        <strain evidence="1 2">EA-CB0015</strain>
    </source>
</reference>
<dbReference type="RefSeq" id="WP_167872959.1">
    <property type="nucleotide sequence ID" value="NZ_CP048852.1"/>
</dbReference>
<dbReference type="EMBL" id="CP048852">
    <property type="protein sequence ID" value="QIW80786.1"/>
    <property type="molecule type" value="Genomic_DNA"/>
</dbReference>
<name>A0A6H0WN74_9BACI</name>
<gene>
    <name evidence="1" type="ORF">G4P54_13800</name>
</gene>
<protein>
    <submittedName>
        <fullName evidence="1">Uncharacterized protein</fullName>
    </submittedName>
</protein>
<sequence length="208" mass="24578">MKLQTAQLFTILSEYQFFDWEDHENNKHLMMIGLPENTLEIKGFYQSFGFDSVENPFSNIKISKKQWVQMEDLFFPWVSPYLSTFGQTVVTPFLSNDWEGECDLDDIMDDEFAHAYKAYKAFLINNDLYVHGPALIETSRGYQIDHIGDFSILGRMAARNHRYLFFADEDKVFMFTDSLTLQMYCKDEEVLHQEKKKIKQMLHPDFLS</sequence>